<protein>
    <submittedName>
        <fullName evidence="2">LOC101731061 (Silurana)</fullName>
    </submittedName>
</protein>
<evidence type="ECO:0000313" key="2">
    <source>
        <dbReference type="EMBL" id="QQP57390.1"/>
    </source>
</evidence>
<evidence type="ECO:0000259" key="1">
    <source>
        <dbReference type="PROSITE" id="PS50878"/>
    </source>
</evidence>
<dbReference type="InterPro" id="IPR000477">
    <property type="entry name" value="RT_dom"/>
</dbReference>
<feature type="domain" description="Reverse transcriptase" evidence="1">
    <location>
        <begin position="1"/>
        <end position="63"/>
    </location>
</feature>
<reference evidence="3" key="1">
    <citation type="submission" date="2021-01" db="EMBL/GenBank/DDBJ databases">
        <title>Caligus Genome Assembly.</title>
        <authorList>
            <person name="Gallardo-Escarate C."/>
        </authorList>
    </citation>
    <scope>NUCLEOTIDE SEQUENCE [LARGE SCALE GENOMIC DNA]</scope>
</reference>
<dbReference type="AlphaFoldDB" id="A0A7T8KK25"/>
<feature type="non-terminal residue" evidence="2">
    <location>
        <position position="1"/>
    </location>
</feature>
<sequence>IIAIDFSKAFDTIQHRHIFRSIKKKLPKKYFNPIRALLYNGTSTISMGGIESDPIILKKAVVK</sequence>
<feature type="non-terminal residue" evidence="2">
    <location>
        <position position="63"/>
    </location>
</feature>
<dbReference type="Proteomes" id="UP000595437">
    <property type="component" value="Chromosome 2"/>
</dbReference>
<evidence type="ECO:0000313" key="3">
    <source>
        <dbReference type="Proteomes" id="UP000595437"/>
    </source>
</evidence>
<keyword evidence="3" id="KW-1185">Reference proteome</keyword>
<accession>A0A7T8KK25</accession>
<proteinExistence type="predicted"/>
<organism evidence="2 3">
    <name type="scientific">Caligus rogercresseyi</name>
    <name type="common">Sea louse</name>
    <dbReference type="NCBI Taxonomy" id="217165"/>
    <lineage>
        <taxon>Eukaryota</taxon>
        <taxon>Metazoa</taxon>
        <taxon>Ecdysozoa</taxon>
        <taxon>Arthropoda</taxon>
        <taxon>Crustacea</taxon>
        <taxon>Multicrustacea</taxon>
        <taxon>Hexanauplia</taxon>
        <taxon>Copepoda</taxon>
        <taxon>Siphonostomatoida</taxon>
        <taxon>Caligidae</taxon>
        <taxon>Caligus</taxon>
    </lineage>
</organism>
<dbReference type="PROSITE" id="PS50878">
    <property type="entry name" value="RT_POL"/>
    <property type="match status" value="1"/>
</dbReference>
<dbReference type="EMBL" id="CP045891">
    <property type="protein sequence ID" value="QQP57390.1"/>
    <property type="molecule type" value="Genomic_DNA"/>
</dbReference>
<dbReference type="OrthoDB" id="410104at2759"/>
<gene>
    <name evidence="2" type="ORF">FKW44_002363</name>
</gene>
<name>A0A7T8KK25_CALRO</name>